<evidence type="ECO:0000256" key="4">
    <source>
        <dbReference type="ARBA" id="ARBA00023136"/>
    </source>
</evidence>
<keyword evidence="8" id="KW-1185">Reference proteome</keyword>
<evidence type="ECO:0000259" key="6">
    <source>
        <dbReference type="Pfam" id="PF00916"/>
    </source>
</evidence>
<evidence type="ECO:0000256" key="1">
    <source>
        <dbReference type="ARBA" id="ARBA00004141"/>
    </source>
</evidence>
<keyword evidence="2 5" id="KW-0812">Transmembrane</keyword>
<dbReference type="InterPro" id="IPR011547">
    <property type="entry name" value="SLC26A/SulP_dom"/>
</dbReference>
<reference evidence="7 8" key="1">
    <citation type="submission" date="2023-05" db="EMBL/GenBank/DDBJ databases">
        <title>B98-5 Cell Line De Novo Hybrid Assembly: An Optical Mapping Approach.</title>
        <authorList>
            <person name="Kananen K."/>
            <person name="Auerbach J.A."/>
            <person name="Kautto E."/>
            <person name="Blachly J.S."/>
        </authorList>
    </citation>
    <scope>NUCLEOTIDE SEQUENCE [LARGE SCALE GENOMIC DNA]</scope>
    <source>
        <strain evidence="7">B95-8</strain>
        <tissue evidence="7">Cell line</tissue>
    </source>
</reference>
<protein>
    <recommendedName>
        <fullName evidence="6">SLC26A/SulP transporter domain-containing protein</fullName>
    </recommendedName>
</protein>
<dbReference type="InterPro" id="IPR001902">
    <property type="entry name" value="SLC26A/SulP_fam"/>
</dbReference>
<dbReference type="Proteomes" id="UP001266305">
    <property type="component" value="Unassembled WGS sequence"/>
</dbReference>
<evidence type="ECO:0000313" key="8">
    <source>
        <dbReference type="Proteomes" id="UP001266305"/>
    </source>
</evidence>
<accession>A0ABQ9UH84</accession>
<organism evidence="7 8">
    <name type="scientific">Saguinus oedipus</name>
    <name type="common">Cotton-top tamarin</name>
    <name type="synonym">Oedipomidas oedipus</name>
    <dbReference type="NCBI Taxonomy" id="9490"/>
    <lineage>
        <taxon>Eukaryota</taxon>
        <taxon>Metazoa</taxon>
        <taxon>Chordata</taxon>
        <taxon>Craniata</taxon>
        <taxon>Vertebrata</taxon>
        <taxon>Euteleostomi</taxon>
        <taxon>Mammalia</taxon>
        <taxon>Eutheria</taxon>
        <taxon>Euarchontoglires</taxon>
        <taxon>Primates</taxon>
        <taxon>Haplorrhini</taxon>
        <taxon>Platyrrhini</taxon>
        <taxon>Cebidae</taxon>
        <taxon>Callitrichinae</taxon>
        <taxon>Saguinus</taxon>
    </lineage>
</organism>
<evidence type="ECO:0000256" key="3">
    <source>
        <dbReference type="ARBA" id="ARBA00022989"/>
    </source>
</evidence>
<feature type="domain" description="SLC26A/SulP transporter" evidence="6">
    <location>
        <begin position="47"/>
        <end position="124"/>
    </location>
</feature>
<feature type="transmembrane region" description="Helical" evidence="5">
    <location>
        <begin position="63"/>
        <end position="89"/>
    </location>
</feature>
<dbReference type="PANTHER" id="PTHR11814">
    <property type="entry name" value="SULFATE TRANSPORTER"/>
    <property type="match status" value="1"/>
</dbReference>
<dbReference type="Pfam" id="PF00916">
    <property type="entry name" value="Sulfate_transp"/>
    <property type="match status" value="1"/>
</dbReference>
<evidence type="ECO:0000256" key="2">
    <source>
        <dbReference type="ARBA" id="ARBA00022692"/>
    </source>
</evidence>
<comment type="subcellular location">
    <subcellularLocation>
        <location evidence="1">Membrane</location>
        <topology evidence="1">Multi-pass membrane protein</topology>
    </subcellularLocation>
</comment>
<proteinExistence type="predicted"/>
<keyword evidence="3 5" id="KW-1133">Transmembrane helix</keyword>
<dbReference type="EMBL" id="JASSZA010000012">
    <property type="protein sequence ID" value="KAK2096439.1"/>
    <property type="molecule type" value="Genomic_DNA"/>
</dbReference>
<name>A0ABQ9UH84_SAGOE</name>
<feature type="transmembrane region" description="Helical" evidence="5">
    <location>
        <begin position="95"/>
        <end position="117"/>
    </location>
</feature>
<comment type="caution">
    <text evidence="7">The sequence shown here is derived from an EMBL/GenBank/DDBJ whole genome shotgun (WGS) entry which is preliminary data.</text>
</comment>
<evidence type="ECO:0000313" key="7">
    <source>
        <dbReference type="EMBL" id="KAK2096439.1"/>
    </source>
</evidence>
<gene>
    <name evidence="7" type="ORF">P7K49_025473</name>
</gene>
<evidence type="ECO:0000256" key="5">
    <source>
        <dbReference type="SAM" id="Phobius"/>
    </source>
</evidence>
<sequence length="135" mass="14410">MFVDAIIVSPDLDPVLHPKETNSGQADLLKLMAPDEHFLISSSNGTVLNTTVIDVAARDTARVLIASTLTLLVGIIQLIFGGLQIGFIVRYLADPLVGGFTTAAAFQVLVSQLKIVLNVSTKNYNGVLSIIYGQK</sequence>
<keyword evidence="4 5" id="KW-0472">Membrane</keyword>